<evidence type="ECO:0000256" key="6">
    <source>
        <dbReference type="SAM" id="MobiDB-lite"/>
    </source>
</evidence>
<evidence type="ECO:0000256" key="3">
    <source>
        <dbReference type="ARBA" id="ARBA00023125"/>
    </source>
</evidence>
<dbReference type="Pfam" id="PF03466">
    <property type="entry name" value="LysR_substrate"/>
    <property type="match status" value="1"/>
</dbReference>
<protein>
    <submittedName>
        <fullName evidence="8">Hydrogen peroxide-inducible genes activator</fullName>
    </submittedName>
</protein>
<evidence type="ECO:0000256" key="1">
    <source>
        <dbReference type="ARBA" id="ARBA00009437"/>
    </source>
</evidence>
<keyword evidence="5" id="KW-0804">Transcription</keyword>
<evidence type="ECO:0000259" key="7">
    <source>
        <dbReference type="PROSITE" id="PS50931"/>
    </source>
</evidence>
<dbReference type="InterPro" id="IPR036388">
    <property type="entry name" value="WH-like_DNA-bd_sf"/>
</dbReference>
<keyword evidence="4" id="KW-0010">Activator</keyword>
<dbReference type="InterPro" id="IPR005119">
    <property type="entry name" value="LysR_subst-bd"/>
</dbReference>
<accession>A0ABT5CHB1</accession>
<evidence type="ECO:0000256" key="4">
    <source>
        <dbReference type="ARBA" id="ARBA00023159"/>
    </source>
</evidence>
<organism evidence="8 9">
    <name type="scientific">Sorangium atrum</name>
    <dbReference type="NCBI Taxonomy" id="2995308"/>
    <lineage>
        <taxon>Bacteria</taxon>
        <taxon>Pseudomonadati</taxon>
        <taxon>Myxococcota</taxon>
        <taxon>Polyangia</taxon>
        <taxon>Polyangiales</taxon>
        <taxon>Polyangiaceae</taxon>
        <taxon>Sorangium</taxon>
    </lineage>
</organism>
<dbReference type="PRINTS" id="PR00039">
    <property type="entry name" value="HTHLYSR"/>
</dbReference>
<evidence type="ECO:0000313" key="9">
    <source>
        <dbReference type="Proteomes" id="UP001217485"/>
    </source>
</evidence>
<evidence type="ECO:0000256" key="2">
    <source>
        <dbReference type="ARBA" id="ARBA00023015"/>
    </source>
</evidence>
<gene>
    <name evidence="8" type="ORF">POL72_49450</name>
</gene>
<dbReference type="PANTHER" id="PTHR30346">
    <property type="entry name" value="TRANSCRIPTIONAL DUAL REGULATOR HCAR-RELATED"/>
    <property type="match status" value="1"/>
</dbReference>
<keyword evidence="3" id="KW-0238">DNA-binding</keyword>
<dbReference type="RefSeq" id="WP_272104340.1">
    <property type="nucleotide sequence ID" value="NZ_JAQNDK010000007.1"/>
</dbReference>
<feature type="region of interest" description="Disordered" evidence="6">
    <location>
        <begin position="301"/>
        <end position="321"/>
    </location>
</feature>
<dbReference type="Pfam" id="PF00126">
    <property type="entry name" value="HTH_1"/>
    <property type="match status" value="1"/>
</dbReference>
<reference evidence="8 9" key="1">
    <citation type="submission" date="2023-01" db="EMBL/GenBank/DDBJ databases">
        <title>Minimal conservation of predation-associated metabolite biosynthetic gene clusters underscores biosynthetic potential of Myxococcota including descriptions for ten novel species: Archangium lansinium sp. nov., Myxococcus landrumus sp. nov., Nannocystis bai.</title>
        <authorList>
            <person name="Ahearne A."/>
            <person name="Stevens C."/>
            <person name="Dowd S."/>
        </authorList>
    </citation>
    <scope>NUCLEOTIDE SEQUENCE [LARGE SCALE GENOMIC DNA]</scope>
    <source>
        <strain evidence="8 9">WIWO2</strain>
    </source>
</reference>
<keyword evidence="9" id="KW-1185">Reference proteome</keyword>
<comment type="similarity">
    <text evidence="1">Belongs to the LysR transcriptional regulatory family.</text>
</comment>
<proteinExistence type="inferred from homology"/>
<dbReference type="InterPro" id="IPR036390">
    <property type="entry name" value="WH_DNA-bd_sf"/>
</dbReference>
<dbReference type="PANTHER" id="PTHR30346:SF26">
    <property type="entry name" value="HYDROGEN PEROXIDE-INDUCIBLE GENES ACTIVATOR"/>
    <property type="match status" value="1"/>
</dbReference>
<dbReference type="CDD" id="cd08411">
    <property type="entry name" value="PBP2_OxyR"/>
    <property type="match status" value="1"/>
</dbReference>
<dbReference type="PROSITE" id="PS50931">
    <property type="entry name" value="HTH_LYSR"/>
    <property type="match status" value="1"/>
</dbReference>
<sequence>MDLEQVTLTQLRYAVAVEQTRSFRTAAERCHVSQSGLSMQVQKLEELLGIVLFDRSKKPVLVTEEGARAIAQMREILRETERLGQIVAGDDAPAGRYRLGIIPTLAPTVLPLFLEPFVKAHPRVELFIEELKTEEIIERLAADTLDAGLAATPLHAPGLSETPLGHEAMVAYLPEGDPLLDRKTVTQANLSDRELWVLPEGHCFRSQVLSYCRSGQARPPRGVQLESGSFETLIGLVDTGLGATVLPALVAQGLPPDKRRDRVRPLARPIPLREIGLVTSRTQLRRRVTESLAAAIREHLGRALGPSPPGGSVLDPLLPEG</sequence>
<dbReference type="Gene3D" id="3.40.190.10">
    <property type="entry name" value="Periplasmic binding protein-like II"/>
    <property type="match status" value="2"/>
</dbReference>
<dbReference type="EMBL" id="JAQNDK010000007">
    <property type="protein sequence ID" value="MDC0685828.1"/>
    <property type="molecule type" value="Genomic_DNA"/>
</dbReference>
<dbReference type="SUPFAM" id="SSF53850">
    <property type="entry name" value="Periplasmic binding protein-like II"/>
    <property type="match status" value="1"/>
</dbReference>
<dbReference type="Gene3D" id="1.10.10.10">
    <property type="entry name" value="Winged helix-like DNA-binding domain superfamily/Winged helix DNA-binding domain"/>
    <property type="match status" value="1"/>
</dbReference>
<dbReference type="SUPFAM" id="SSF46785">
    <property type="entry name" value="Winged helix' DNA-binding domain"/>
    <property type="match status" value="1"/>
</dbReference>
<keyword evidence="2" id="KW-0805">Transcription regulation</keyword>
<dbReference type="InterPro" id="IPR000847">
    <property type="entry name" value="LysR_HTH_N"/>
</dbReference>
<evidence type="ECO:0000256" key="5">
    <source>
        <dbReference type="ARBA" id="ARBA00023163"/>
    </source>
</evidence>
<feature type="domain" description="HTH lysR-type" evidence="7">
    <location>
        <begin position="6"/>
        <end position="63"/>
    </location>
</feature>
<dbReference type="Proteomes" id="UP001217485">
    <property type="component" value="Unassembled WGS sequence"/>
</dbReference>
<evidence type="ECO:0000313" key="8">
    <source>
        <dbReference type="EMBL" id="MDC0685828.1"/>
    </source>
</evidence>
<name>A0ABT5CHB1_9BACT</name>
<comment type="caution">
    <text evidence="8">The sequence shown here is derived from an EMBL/GenBank/DDBJ whole genome shotgun (WGS) entry which is preliminary data.</text>
</comment>